<reference evidence="1" key="1">
    <citation type="submission" date="2014-05" db="EMBL/GenBank/DDBJ databases">
        <authorList>
            <person name="Chronopoulou M."/>
        </authorList>
    </citation>
    <scope>NUCLEOTIDE SEQUENCE</scope>
    <source>
        <tissue evidence="1">Whole organism</tissue>
    </source>
</reference>
<organism evidence="1">
    <name type="scientific">Lepeophtheirus salmonis</name>
    <name type="common">Salmon louse</name>
    <name type="synonym">Caligus salmonis</name>
    <dbReference type="NCBI Taxonomy" id="72036"/>
    <lineage>
        <taxon>Eukaryota</taxon>
        <taxon>Metazoa</taxon>
        <taxon>Ecdysozoa</taxon>
        <taxon>Arthropoda</taxon>
        <taxon>Crustacea</taxon>
        <taxon>Multicrustacea</taxon>
        <taxon>Hexanauplia</taxon>
        <taxon>Copepoda</taxon>
        <taxon>Siphonostomatoida</taxon>
        <taxon>Caligidae</taxon>
        <taxon>Lepeophtheirus</taxon>
    </lineage>
</organism>
<sequence length="57" mass="6556">MGQNLLEEKLPAEKCRDENVMNINTYNRKKTMSDVRITQIRLLSASPNPLSDLLHQS</sequence>
<dbReference type="EMBL" id="HACA01022317">
    <property type="protein sequence ID" value="CDW39678.1"/>
    <property type="molecule type" value="Transcribed_RNA"/>
</dbReference>
<dbReference type="AlphaFoldDB" id="A0A0K2UN43"/>
<accession>A0A0K2UN43</accession>
<protein>
    <submittedName>
        <fullName evidence="1">Uncharacterized protein</fullName>
    </submittedName>
</protein>
<evidence type="ECO:0000313" key="1">
    <source>
        <dbReference type="EMBL" id="CDW39678.1"/>
    </source>
</evidence>
<proteinExistence type="predicted"/>
<name>A0A0K2UN43_LEPSM</name>